<dbReference type="EMBL" id="JACIJG010000015">
    <property type="protein sequence ID" value="MBB5703630.1"/>
    <property type="molecule type" value="Genomic_DNA"/>
</dbReference>
<proteinExistence type="predicted"/>
<dbReference type="AlphaFoldDB" id="A0A7W9AZT1"/>
<protein>
    <recommendedName>
        <fullName evidence="3">Transposase</fullName>
    </recommendedName>
</protein>
<evidence type="ECO:0008006" key="3">
    <source>
        <dbReference type="Google" id="ProtNLM"/>
    </source>
</evidence>
<accession>A0A7W9AZT1</accession>
<gene>
    <name evidence="1" type="ORF">FHS76_003537</name>
</gene>
<reference evidence="1 2" key="1">
    <citation type="submission" date="2020-08" db="EMBL/GenBank/DDBJ databases">
        <title>Genomic Encyclopedia of Type Strains, Phase IV (KMG-IV): sequencing the most valuable type-strain genomes for metagenomic binning, comparative biology and taxonomic classification.</title>
        <authorList>
            <person name="Goeker M."/>
        </authorList>
    </citation>
    <scope>NUCLEOTIDE SEQUENCE [LARGE SCALE GENOMIC DNA]</scope>
    <source>
        <strain evidence="1 2">DSM 26944</strain>
    </source>
</reference>
<comment type="caution">
    <text evidence="1">The sequence shown here is derived from an EMBL/GenBank/DDBJ whole genome shotgun (WGS) entry which is preliminary data.</text>
</comment>
<dbReference type="Proteomes" id="UP000555546">
    <property type="component" value="Unassembled WGS sequence"/>
</dbReference>
<keyword evidence="2" id="KW-1185">Reference proteome</keyword>
<feature type="non-terminal residue" evidence="1">
    <location>
        <position position="71"/>
    </location>
</feature>
<name>A0A7W9AZT1_9HYPH</name>
<evidence type="ECO:0000313" key="2">
    <source>
        <dbReference type="Proteomes" id="UP000555546"/>
    </source>
</evidence>
<evidence type="ECO:0000313" key="1">
    <source>
        <dbReference type="EMBL" id="MBB5703630.1"/>
    </source>
</evidence>
<organism evidence="1 2">
    <name type="scientific">Brucella daejeonensis</name>
    <dbReference type="NCBI Taxonomy" id="659015"/>
    <lineage>
        <taxon>Bacteria</taxon>
        <taxon>Pseudomonadati</taxon>
        <taxon>Pseudomonadota</taxon>
        <taxon>Alphaproteobacteria</taxon>
        <taxon>Hyphomicrobiales</taxon>
        <taxon>Brucellaceae</taxon>
        <taxon>Brucella/Ochrobactrum group</taxon>
        <taxon>Brucella</taxon>
    </lineage>
</organism>
<sequence>MMPWCDTHAMTEHLAEISRQVAHSAHAVLILDQAGWHMTDDLSPVFPPAVGRIRMSIYGLMRPAFPEPFSW</sequence>